<evidence type="ECO:0008006" key="4">
    <source>
        <dbReference type="Google" id="ProtNLM"/>
    </source>
</evidence>
<feature type="coiled-coil region" evidence="1">
    <location>
        <begin position="421"/>
        <end position="452"/>
    </location>
</feature>
<evidence type="ECO:0000313" key="2">
    <source>
        <dbReference type="EMBL" id="GAA4652086.1"/>
    </source>
</evidence>
<keyword evidence="1" id="KW-0175">Coiled coil</keyword>
<dbReference type="RefSeq" id="WP_345198583.1">
    <property type="nucleotide sequence ID" value="NZ_BAABFL010000468.1"/>
</dbReference>
<keyword evidence="3" id="KW-1185">Reference proteome</keyword>
<protein>
    <recommendedName>
        <fullName evidence="4">Bacteriophage tail tape measure C-terminal domain-containing protein</fullName>
    </recommendedName>
</protein>
<reference evidence="3" key="1">
    <citation type="journal article" date="2019" name="Int. J. Syst. Evol. Microbiol.">
        <title>The Global Catalogue of Microorganisms (GCM) 10K type strain sequencing project: providing services to taxonomists for standard genome sequencing and annotation.</title>
        <authorList>
            <consortium name="The Broad Institute Genomics Platform"/>
            <consortium name="The Broad Institute Genome Sequencing Center for Infectious Disease"/>
            <person name="Wu L."/>
            <person name="Ma J."/>
        </authorList>
    </citation>
    <scope>NUCLEOTIDE SEQUENCE [LARGE SCALE GENOMIC DNA]</scope>
    <source>
        <strain evidence="3">JCM 17805</strain>
    </source>
</reference>
<organism evidence="2 3">
    <name type="scientific">Kistimonas scapharcae</name>
    <dbReference type="NCBI Taxonomy" id="1036133"/>
    <lineage>
        <taxon>Bacteria</taxon>
        <taxon>Pseudomonadati</taxon>
        <taxon>Pseudomonadota</taxon>
        <taxon>Gammaproteobacteria</taxon>
        <taxon>Oceanospirillales</taxon>
        <taxon>Endozoicomonadaceae</taxon>
        <taxon>Kistimonas</taxon>
    </lineage>
</organism>
<evidence type="ECO:0000256" key="1">
    <source>
        <dbReference type="SAM" id="Coils"/>
    </source>
</evidence>
<dbReference type="EMBL" id="BAABFL010000468">
    <property type="protein sequence ID" value="GAA4652086.1"/>
    <property type="molecule type" value="Genomic_DNA"/>
</dbReference>
<sequence length="664" mass="70971">MVDVAELRIAVKADGARRADDALKRLVGTSKTAEVATGAVGRAFKSAGMAIGAVSLTIGAAVAAYAKLATAIGAAGQKVRDLENLADMAGVSAERFQALAYATEKVGISGEKFADVSKDITDKLGDFIATGGGEFKDFFEQVAPQVGLTAEALQGLAGPEVLQAVKNAMDAANISAEEQVFYLEAIANDASRLAPLLANNGKEMERLTNHFADAGLVMSDMERQHLRDFNTAWGDLTKTFDIVKDKVLASIADPFRDATLAIQEFFGAIWGGNMESLKADLAGVNRELERQQSNLEKLSGNNSRGGMVRRAALEEEITANKQKQAELQAKINDLEQAKERQALPDGGNGNQPPTVVTGRDISIDEHLSELRQRNLSELALLTEKQQAERDQMDAWYQDDLISKQEHTSAMLEIDRHYSDERKRLTDDRLQAEKQAQEQAAREQERIGAARVQYEQQVQQMQMQLMANGIGAVRSSLEEGSDAWVAATLAQKGIMVAQAMMQTQLAAIQAYSAMLIPGNPASVAAATAMSSKITALGYANAAMIGATAVGEIAGARSHGGQALAGNMYRGGEFGGEMFVGRSGSQYFIPPEDGNVVPNHKLGSGGGNTSVTVINNTGQQAETRQSTDADGNKLIEVIVGKLSDQIRRGVGFGQTMQSAYGLNRLL</sequence>
<dbReference type="Proteomes" id="UP001500604">
    <property type="component" value="Unassembled WGS sequence"/>
</dbReference>
<proteinExistence type="predicted"/>
<accession>A0ABP8V9M8</accession>
<comment type="caution">
    <text evidence="2">The sequence shown here is derived from an EMBL/GenBank/DDBJ whole genome shotgun (WGS) entry which is preliminary data.</text>
</comment>
<name>A0ABP8V9M8_9GAMM</name>
<evidence type="ECO:0000313" key="3">
    <source>
        <dbReference type="Proteomes" id="UP001500604"/>
    </source>
</evidence>
<gene>
    <name evidence="2" type="ORF">GCM10023116_43700</name>
</gene>
<feature type="coiled-coil region" evidence="1">
    <location>
        <begin position="274"/>
        <end position="340"/>
    </location>
</feature>